<keyword evidence="2" id="KW-1185">Reference proteome</keyword>
<dbReference type="KEGG" id="sml:Smlt0094"/>
<dbReference type="HOGENOM" id="CLU_092052_0_0_6"/>
<accession>B2FU53</accession>
<dbReference type="Proteomes" id="UP000008840">
    <property type="component" value="Chromosome"/>
</dbReference>
<dbReference type="Gene3D" id="1.25.40.10">
    <property type="entry name" value="Tetratricopeptide repeat domain"/>
    <property type="match status" value="1"/>
</dbReference>
<gene>
    <name evidence="1" type="ordered locus">Smlt0094</name>
</gene>
<name>B2FU53_STRMK</name>
<evidence type="ECO:0000313" key="1">
    <source>
        <dbReference type="EMBL" id="CAQ43705.1"/>
    </source>
</evidence>
<protein>
    <recommendedName>
        <fullName evidence="3">Sel1 repeat family protein</fullName>
    </recommendedName>
</protein>
<dbReference type="SMART" id="SM00671">
    <property type="entry name" value="SEL1"/>
    <property type="match status" value="1"/>
</dbReference>
<organism evidence="1 2">
    <name type="scientific">Stenotrophomonas maltophilia (strain K279a)</name>
    <dbReference type="NCBI Taxonomy" id="522373"/>
    <lineage>
        <taxon>Bacteria</taxon>
        <taxon>Pseudomonadati</taxon>
        <taxon>Pseudomonadota</taxon>
        <taxon>Gammaproteobacteria</taxon>
        <taxon>Lysobacterales</taxon>
        <taxon>Lysobacteraceae</taxon>
        <taxon>Stenotrophomonas</taxon>
        <taxon>Stenotrophomonas maltophilia group</taxon>
    </lineage>
</organism>
<dbReference type="SUPFAM" id="SSF81901">
    <property type="entry name" value="HCP-like"/>
    <property type="match status" value="1"/>
</dbReference>
<dbReference type="EMBL" id="AM743169">
    <property type="protein sequence ID" value="CAQ43705.1"/>
    <property type="molecule type" value="Genomic_DNA"/>
</dbReference>
<evidence type="ECO:0000313" key="2">
    <source>
        <dbReference type="Proteomes" id="UP000008840"/>
    </source>
</evidence>
<dbReference type="AlphaFoldDB" id="B2FU53"/>
<dbReference type="EnsemblBacteria" id="CAQ43705">
    <property type="protein sequence ID" value="CAQ43705"/>
    <property type="gene ID" value="Smlt0094"/>
</dbReference>
<proteinExistence type="predicted"/>
<dbReference type="InterPro" id="IPR011990">
    <property type="entry name" value="TPR-like_helical_dom_sf"/>
</dbReference>
<reference evidence="1 2" key="1">
    <citation type="journal article" date="2008" name="Genome Biol.">
        <title>The complete genome, comparative and functional analysis of Stenotrophomonas maltophilia reveals an organism heavily shielded by drug resistance determinants.</title>
        <authorList>
            <person name="Crossman L.C."/>
            <person name="Gould V.C."/>
            <person name="Dow J.M."/>
            <person name="Vernikos G.S."/>
            <person name="Okazaki A."/>
            <person name="Sebaihia M."/>
            <person name="Saunders D."/>
            <person name="Arrowsmith C."/>
            <person name="Carver T."/>
            <person name="Peters N."/>
            <person name="Adlem E."/>
            <person name="Kerhornou A."/>
            <person name="Lord A."/>
            <person name="Murphy L."/>
            <person name="Seeger K."/>
            <person name="Squares R."/>
            <person name="Rutter S."/>
            <person name="Quail M.A."/>
            <person name="Rajandream M.A."/>
            <person name="Harris D."/>
            <person name="Churcher C."/>
            <person name="Bentley S.D."/>
            <person name="Parkhill J."/>
            <person name="Thomson N.R."/>
            <person name="Avison M.B."/>
        </authorList>
    </citation>
    <scope>NUCLEOTIDE SEQUENCE [LARGE SCALE GENOMIC DNA]</scope>
    <source>
        <strain evidence="1 2">K279a</strain>
    </source>
</reference>
<sequence>MHAVPKLLIRHRSTGARCMRPTASAALLGTLLLLLAPLAARSADCAPDAGASLQSALMTPGFLQAHPDLHWRELGLQSWRQGRPDHALVRFKRAAAHADKLSQSLVARMYQEGTGTAPDPVLAYIWMDLAAERGYRDLLLERERYWNRLDAAQRQRVLAEGPALYAAYGDATAKPRMEAAMRVGRSGMTGSRTGWVSSMLQVELSDGPEAGWPTRGDDYYRDAYWDPAAYWCMQDRIWEQEFRGRSVEVGPLSPVGGAGR</sequence>
<evidence type="ECO:0008006" key="3">
    <source>
        <dbReference type="Google" id="ProtNLM"/>
    </source>
</evidence>
<dbReference type="InterPro" id="IPR006597">
    <property type="entry name" value="Sel1-like"/>
</dbReference>
<dbReference type="eggNOG" id="COG0790">
    <property type="taxonomic scope" value="Bacteria"/>
</dbReference>